<dbReference type="GO" id="GO:0016730">
    <property type="term" value="F:oxidoreductase activity, acting on iron-sulfur proteins as donors"/>
    <property type="evidence" value="ECO:0007669"/>
    <property type="project" value="InterPro"/>
</dbReference>
<dbReference type="RefSeq" id="WP_021919421.1">
    <property type="nucleotide sequence ID" value="NZ_CAKXKJ010000001.1"/>
</dbReference>
<protein>
    <submittedName>
        <fullName evidence="1">Ferredoxin thioredoxin reductase catalytic beta chain</fullName>
    </submittedName>
</protein>
<dbReference type="Proteomes" id="UP000260649">
    <property type="component" value="Unassembled WGS sequence"/>
</dbReference>
<dbReference type="OrthoDB" id="2054684at2"/>
<sequence>MSVRLNEDKEIVAKIREGLKRKGGHCPCKLEVSPATKCICQEFRDQIADPNYEGFCHCMLYYKSKD</sequence>
<evidence type="ECO:0000313" key="1">
    <source>
        <dbReference type="EMBL" id="RFT07148.1"/>
    </source>
</evidence>
<dbReference type="GeneID" id="97994895"/>
<dbReference type="EMBL" id="QQRQ01000004">
    <property type="protein sequence ID" value="RFT07148.1"/>
    <property type="molecule type" value="Genomic_DNA"/>
</dbReference>
<proteinExistence type="predicted"/>
<dbReference type="InterPro" id="IPR036644">
    <property type="entry name" value="FTR_bsu_sf"/>
</dbReference>
<keyword evidence="2" id="KW-1185">Reference proteome</keyword>
<gene>
    <name evidence="1" type="ORF">DV520_03945</name>
</gene>
<dbReference type="AlphaFoldDB" id="A0A3E2B563"/>
<reference evidence="1 2" key="1">
    <citation type="submission" date="2018-07" db="EMBL/GenBank/DDBJ databases">
        <title>GABA Modulating Bacteria of the Human Gut Microbiota.</title>
        <authorList>
            <person name="Strandwitz P."/>
            <person name="Kim K.H."/>
            <person name="Terekhova D."/>
            <person name="Liu J.K."/>
            <person name="Sharma A."/>
            <person name="Levering J."/>
            <person name="Mcdonald D."/>
            <person name="Dietrich D."/>
            <person name="Ramadhar T.R."/>
            <person name="Lekbua A."/>
            <person name="Mroue N."/>
            <person name="Liston C."/>
            <person name="Stewart E.J."/>
            <person name="Dubin M.J."/>
            <person name="Zengler K."/>
            <person name="Knight R."/>
            <person name="Gilbert J.A."/>
            <person name="Clardy J."/>
            <person name="Lewis K."/>
        </authorList>
    </citation>
    <scope>NUCLEOTIDE SEQUENCE [LARGE SCALE GENOMIC DNA]</scope>
    <source>
        <strain evidence="1 2">KLE1738</strain>
    </source>
</reference>
<name>A0A3E2B563_9FIRM</name>
<accession>A0A3E2B563</accession>
<dbReference type="SUPFAM" id="SSF57662">
    <property type="entry name" value="Ferredoxin thioredoxin reductase (FTR), catalytic beta chain"/>
    <property type="match status" value="1"/>
</dbReference>
<comment type="caution">
    <text evidence="1">The sequence shown here is derived from an EMBL/GenBank/DDBJ whole genome shotgun (WGS) entry which is preliminary data.</text>
</comment>
<organism evidence="1 2">
    <name type="scientific">Evtepia gabavorous</name>
    <dbReference type="NCBI Taxonomy" id="2211183"/>
    <lineage>
        <taxon>Bacteria</taxon>
        <taxon>Bacillati</taxon>
        <taxon>Bacillota</taxon>
        <taxon>Clostridia</taxon>
        <taxon>Eubacteriales</taxon>
        <taxon>Evtepia</taxon>
    </lineage>
</organism>
<evidence type="ECO:0000313" key="2">
    <source>
        <dbReference type="Proteomes" id="UP000260649"/>
    </source>
</evidence>